<dbReference type="InterPro" id="IPR013833">
    <property type="entry name" value="Cyt_c_oxidase_su3_a-hlx"/>
</dbReference>
<feature type="transmembrane region" description="Helical" evidence="9">
    <location>
        <begin position="126"/>
        <end position="146"/>
    </location>
</feature>
<evidence type="ECO:0000256" key="7">
    <source>
        <dbReference type="ARBA" id="ARBA00023136"/>
    </source>
</evidence>
<comment type="subcellular location">
    <subcellularLocation>
        <location evidence="1">Membrane</location>
        <topology evidence="1">Multi-pass membrane protein</topology>
    </subcellularLocation>
</comment>
<sequence>MSNNHPFHLVDYSPWPITSSIGVMTMMSGTCLAFSTKSYELFLLGIMITIMSMYQWWRDVIREATLQGKHTMKVTLGLKMGMILFIISEIMFFASFFWTFLHSSLSPTIEIGMNWPPKGIETFNPMQIPLLNTIILLSSGATVTWAHHSLIMNYKPQVTWGLMITVTLGVIFTTLQAYEYMEAKFTITDSVFGSCFFLATGFHGIHVMMGTIFLLICLNRNKKNHFSKNHHYGFEAASWYWHFVDLVWLMLYLLIYWWGS</sequence>
<keyword evidence="6 9" id="KW-1133">Transmembrane helix</keyword>
<comment type="similarity">
    <text evidence="2 8">Belongs to the cytochrome c oxidase subunit 3 family.</text>
</comment>
<feature type="transmembrane region" description="Helical" evidence="9">
    <location>
        <begin position="41"/>
        <end position="57"/>
    </location>
</feature>
<protein>
    <recommendedName>
        <fullName evidence="3 8">Cytochrome c oxidase subunit 3</fullName>
    </recommendedName>
</protein>
<name>A0A343BT96_9HEMI</name>
<evidence type="ECO:0000259" key="10">
    <source>
        <dbReference type="PROSITE" id="PS50253"/>
    </source>
</evidence>
<evidence type="ECO:0000256" key="9">
    <source>
        <dbReference type="SAM" id="Phobius"/>
    </source>
</evidence>
<dbReference type="AlphaFoldDB" id="A0A343BT96"/>
<dbReference type="InterPro" id="IPR035973">
    <property type="entry name" value="Cyt_c_oxidase_su3-like_sf"/>
</dbReference>
<reference evidence="11" key="1">
    <citation type="submission" date="2016-03" db="EMBL/GenBank/DDBJ databases">
        <authorList>
            <person name="Sun W.-S."/>
            <person name="Lee J.-W."/>
        </authorList>
    </citation>
    <scope>NUCLEOTIDE SEQUENCE</scope>
</reference>
<evidence type="ECO:0000256" key="6">
    <source>
        <dbReference type="ARBA" id="ARBA00022989"/>
    </source>
</evidence>
<dbReference type="CTD" id="4514"/>
<feature type="domain" description="Heme-copper oxidase subunit III family profile" evidence="10">
    <location>
        <begin position="3"/>
        <end position="260"/>
    </location>
</feature>
<dbReference type="CDD" id="cd01665">
    <property type="entry name" value="Cyt_c_Oxidase_III"/>
    <property type="match status" value="1"/>
</dbReference>
<dbReference type="RefSeq" id="YP_009467156.1">
    <property type="nucleotide sequence ID" value="NC_037148.1"/>
</dbReference>
<proteinExistence type="inferred from homology"/>
<dbReference type="InterPro" id="IPR024791">
    <property type="entry name" value="Cyt_c/ubiquinol_Oxase_su3"/>
</dbReference>
<feature type="transmembrane region" description="Helical" evidence="9">
    <location>
        <begin position="158"/>
        <end position="178"/>
    </location>
</feature>
<dbReference type="Gene3D" id="1.10.287.70">
    <property type="match status" value="1"/>
</dbReference>
<dbReference type="Pfam" id="PF00510">
    <property type="entry name" value="COX3"/>
    <property type="match status" value="1"/>
</dbReference>
<feature type="transmembrane region" description="Helical" evidence="9">
    <location>
        <begin position="78"/>
        <end position="101"/>
    </location>
</feature>
<dbReference type="GO" id="GO:0004129">
    <property type="term" value="F:cytochrome-c oxidase activity"/>
    <property type="evidence" value="ECO:0007669"/>
    <property type="project" value="InterPro"/>
</dbReference>
<keyword evidence="7 9" id="KW-0472">Membrane</keyword>
<evidence type="ECO:0000256" key="8">
    <source>
        <dbReference type="RuleBase" id="RU003375"/>
    </source>
</evidence>
<dbReference type="GO" id="GO:0016020">
    <property type="term" value="C:membrane"/>
    <property type="evidence" value="ECO:0007669"/>
    <property type="project" value="UniProtKB-SubCell"/>
</dbReference>
<dbReference type="InterPro" id="IPR000298">
    <property type="entry name" value="Cyt_c_oxidase-like_su3"/>
</dbReference>
<dbReference type="InterPro" id="IPR033945">
    <property type="entry name" value="Cyt_c_oxase_su3_dom"/>
</dbReference>
<keyword evidence="5" id="KW-1278">Translocase</keyword>
<evidence type="ECO:0000256" key="1">
    <source>
        <dbReference type="ARBA" id="ARBA00004141"/>
    </source>
</evidence>
<dbReference type="GO" id="GO:0006123">
    <property type="term" value="P:mitochondrial electron transport, cytochrome c to oxygen"/>
    <property type="evidence" value="ECO:0007669"/>
    <property type="project" value="TreeGrafter"/>
</dbReference>
<dbReference type="PANTHER" id="PTHR11403">
    <property type="entry name" value="CYTOCHROME C OXIDASE SUBUNIT III"/>
    <property type="match status" value="1"/>
</dbReference>
<evidence type="ECO:0000256" key="2">
    <source>
        <dbReference type="ARBA" id="ARBA00010581"/>
    </source>
</evidence>
<keyword evidence="4 8" id="KW-0812">Transmembrane</keyword>
<dbReference type="SUPFAM" id="SSF81452">
    <property type="entry name" value="Cytochrome c oxidase subunit III-like"/>
    <property type="match status" value="1"/>
</dbReference>
<dbReference type="EMBL" id="KU896786">
    <property type="protein sequence ID" value="ARB50161.1"/>
    <property type="molecule type" value="Genomic_DNA"/>
</dbReference>
<accession>A0A343BT96</accession>
<reference evidence="11" key="2">
    <citation type="journal article" date="2018" name="Mol. Phylogenet. Evol.">
        <title>Compositional heterogeneity in true bug mitochondrial phylogenomics.</title>
        <authorList>
            <person name="Liu Y."/>
            <person name="Song F."/>
            <person name="Jiang P."/>
            <person name="Wilson J.J."/>
            <person name="Cai W."/>
            <person name="Li H."/>
        </authorList>
    </citation>
    <scope>NUCLEOTIDE SEQUENCE</scope>
</reference>
<dbReference type="PANTHER" id="PTHR11403:SF7">
    <property type="entry name" value="CYTOCHROME C OXIDASE SUBUNIT 3"/>
    <property type="match status" value="1"/>
</dbReference>
<evidence type="ECO:0000313" key="11">
    <source>
        <dbReference type="EMBL" id="ARB50161.1"/>
    </source>
</evidence>
<feature type="transmembrane region" description="Helical" evidence="9">
    <location>
        <begin position="239"/>
        <end position="259"/>
    </location>
</feature>
<evidence type="ECO:0000256" key="4">
    <source>
        <dbReference type="ARBA" id="ARBA00022692"/>
    </source>
</evidence>
<evidence type="ECO:0000256" key="5">
    <source>
        <dbReference type="ARBA" id="ARBA00022967"/>
    </source>
</evidence>
<dbReference type="GeneID" id="36272564"/>
<dbReference type="FunFam" id="1.20.120.80:FF:000002">
    <property type="entry name" value="Cytochrome c oxidase subunit 3"/>
    <property type="match status" value="1"/>
</dbReference>
<evidence type="ECO:0000256" key="3">
    <source>
        <dbReference type="ARBA" id="ARBA00015944"/>
    </source>
</evidence>
<organism evidence="11">
    <name type="scientific">Phatnoma laciniatum</name>
    <dbReference type="NCBI Taxonomy" id="1964415"/>
    <lineage>
        <taxon>Eukaryota</taxon>
        <taxon>Metazoa</taxon>
        <taxon>Ecdysozoa</taxon>
        <taxon>Arthropoda</taxon>
        <taxon>Hexapoda</taxon>
        <taxon>Insecta</taxon>
        <taxon>Pterygota</taxon>
        <taxon>Neoptera</taxon>
        <taxon>Paraneoptera</taxon>
        <taxon>Hemiptera</taxon>
        <taxon>Heteroptera</taxon>
        <taxon>Panheteroptera</taxon>
        <taxon>Cimicomorpha</taxon>
        <taxon>Tingidae</taxon>
        <taxon>Phatnoma</taxon>
    </lineage>
</organism>
<dbReference type="GO" id="GO:0005739">
    <property type="term" value="C:mitochondrion"/>
    <property type="evidence" value="ECO:0007669"/>
    <property type="project" value="TreeGrafter"/>
</dbReference>
<comment type="function">
    <text evidence="8">Component of the cytochrome c oxidase, the last enzyme in the mitochondrial electron transport chain which drives oxidative phosphorylation. The respiratory chain contains 3 multisubunit complexes succinate dehydrogenase (complex II, CII), ubiquinol-cytochrome c oxidoreductase (cytochrome b-c1 complex, complex III, CIII) and cytochrome c oxidase (complex IV, CIV), that cooperate to transfer electrons derived from NADH and succinate to molecular oxygen, creating an electrochemical gradient over the inner membrane that drives transmembrane transport and the ATP synthase. Cytochrome c oxidase is the component of the respiratory chain that catalyzes the reduction of oxygen to water. Electrons originating from reduced cytochrome c in the intermembrane space (IMS) are transferred via the dinuclear copper A center (CU(A)) of subunit 2 and heme A of subunit 1 to the active site in subunit 1, a binuclear center (BNC) formed by heme A3 and copper B (CU(B)). The BNC reduces molecular oxygen to 2 water molecules using 4 electrons from cytochrome c in the IMS and 4 protons from the mitochondrial matrix.</text>
</comment>
<geneLocation type="mitochondrion" evidence="11"/>
<dbReference type="Gene3D" id="1.20.120.80">
    <property type="entry name" value="Cytochrome c oxidase, subunit III, four-helix bundle"/>
    <property type="match status" value="1"/>
</dbReference>
<keyword evidence="8 11" id="KW-0496">Mitochondrion</keyword>
<gene>
    <name evidence="11" type="primary">COX3</name>
</gene>
<feature type="transmembrane region" description="Helical" evidence="9">
    <location>
        <begin position="190"/>
        <end position="218"/>
    </location>
</feature>
<dbReference type="PROSITE" id="PS50253">
    <property type="entry name" value="COX3"/>
    <property type="match status" value="1"/>
</dbReference>